<dbReference type="EMBL" id="JAJTWT010000002">
    <property type="protein sequence ID" value="MCE4536756.1"/>
    <property type="molecule type" value="Genomic_DNA"/>
</dbReference>
<sequence length="54" mass="6102">MEEKFIDEPFGVAERRCPGSEWIQVTGCKLVFDIFDKSALQTIARLLSAIKKSV</sequence>
<reference evidence="1 2" key="1">
    <citation type="submission" date="2021-12" db="EMBL/GenBank/DDBJ databases">
        <title>Genome seq of p7.</title>
        <authorList>
            <person name="Seo T."/>
        </authorList>
    </citation>
    <scope>NUCLEOTIDE SEQUENCE [LARGE SCALE GENOMIC DNA]</scope>
    <source>
        <strain evidence="1 2">P7</strain>
    </source>
</reference>
<organism evidence="1 2">
    <name type="scientific">Pelomonas caseinilytica</name>
    <dbReference type="NCBI Taxonomy" id="2906763"/>
    <lineage>
        <taxon>Bacteria</taxon>
        <taxon>Pseudomonadati</taxon>
        <taxon>Pseudomonadota</taxon>
        <taxon>Betaproteobacteria</taxon>
        <taxon>Burkholderiales</taxon>
        <taxon>Sphaerotilaceae</taxon>
        <taxon>Roseateles</taxon>
    </lineage>
</organism>
<evidence type="ECO:0000313" key="2">
    <source>
        <dbReference type="Proteomes" id="UP001201463"/>
    </source>
</evidence>
<dbReference type="RefSeq" id="WP_233390349.1">
    <property type="nucleotide sequence ID" value="NZ_JAJTWT010000002.1"/>
</dbReference>
<dbReference type="Proteomes" id="UP001201463">
    <property type="component" value="Unassembled WGS sequence"/>
</dbReference>
<evidence type="ECO:0000313" key="1">
    <source>
        <dbReference type="EMBL" id="MCE4536756.1"/>
    </source>
</evidence>
<protein>
    <recommendedName>
        <fullName evidence="3">DUF559 domain-containing protein</fullName>
    </recommendedName>
</protein>
<evidence type="ECO:0008006" key="3">
    <source>
        <dbReference type="Google" id="ProtNLM"/>
    </source>
</evidence>
<gene>
    <name evidence="1" type="ORF">LXT12_05770</name>
</gene>
<comment type="caution">
    <text evidence="1">The sequence shown here is derived from an EMBL/GenBank/DDBJ whole genome shotgun (WGS) entry which is preliminary data.</text>
</comment>
<proteinExistence type="predicted"/>
<name>A0ABS8X7Z2_9BURK</name>
<keyword evidence="2" id="KW-1185">Reference proteome</keyword>
<accession>A0ABS8X7Z2</accession>